<gene>
    <name evidence="4" type="ORF">Arub01_29650</name>
</gene>
<sequence length="72" mass="7357">MSTAAYTATYTVTGMTCGHCVSSVKEEVGQIEGVTAVDVDLASGRVTVTGESPIDDAKVRAAVEEAGYEVTA</sequence>
<keyword evidence="2" id="KW-0186">Copper</keyword>
<dbReference type="Proteomes" id="UP001165124">
    <property type="component" value="Unassembled WGS sequence"/>
</dbReference>
<dbReference type="GO" id="GO:0005507">
    <property type="term" value="F:copper ion binding"/>
    <property type="evidence" value="ECO:0007669"/>
    <property type="project" value="InterPro"/>
</dbReference>
<evidence type="ECO:0000313" key="5">
    <source>
        <dbReference type="Proteomes" id="UP001165124"/>
    </source>
</evidence>
<evidence type="ECO:0000256" key="1">
    <source>
        <dbReference type="ARBA" id="ARBA00022723"/>
    </source>
</evidence>
<dbReference type="SUPFAM" id="SSF55008">
    <property type="entry name" value="HMA, heavy metal-associated domain"/>
    <property type="match status" value="1"/>
</dbReference>
<dbReference type="EMBL" id="BSRZ01000006">
    <property type="protein sequence ID" value="GLW64721.1"/>
    <property type="molecule type" value="Genomic_DNA"/>
</dbReference>
<dbReference type="GO" id="GO:0006825">
    <property type="term" value="P:copper ion transport"/>
    <property type="evidence" value="ECO:0007669"/>
    <property type="project" value="InterPro"/>
</dbReference>
<dbReference type="NCBIfam" id="TIGR00003">
    <property type="entry name" value="copper ion binding protein"/>
    <property type="match status" value="1"/>
</dbReference>
<reference evidence="4" key="1">
    <citation type="submission" date="2023-02" db="EMBL/GenBank/DDBJ databases">
        <title>Actinomadura rubrobrunea NBRC 14622.</title>
        <authorList>
            <person name="Ichikawa N."/>
            <person name="Sato H."/>
            <person name="Tonouchi N."/>
        </authorList>
    </citation>
    <scope>NUCLEOTIDE SEQUENCE</scope>
    <source>
        <strain evidence="4">NBRC 14622</strain>
    </source>
</reference>
<dbReference type="Gene3D" id="3.30.70.100">
    <property type="match status" value="1"/>
</dbReference>
<keyword evidence="5" id="KW-1185">Reference proteome</keyword>
<dbReference type="InterPro" id="IPR017969">
    <property type="entry name" value="Heavy-metal-associated_CS"/>
</dbReference>
<dbReference type="PROSITE" id="PS01047">
    <property type="entry name" value="HMA_1"/>
    <property type="match status" value="1"/>
</dbReference>
<dbReference type="PRINTS" id="PR00944">
    <property type="entry name" value="CUEXPORT"/>
</dbReference>
<name>A0A9W6PWZ9_9ACTN</name>
<dbReference type="AlphaFoldDB" id="A0A9W6PWZ9"/>
<dbReference type="PROSITE" id="PS50846">
    <property type="entry name" value="HMA_2"/>
    <property type="match status" value="1"/>
</dbReference>
<accession>A0A9W6PWZ9</accession>
<evidence type="ECO:0000256" key="2">
    <source>
        <dbReference type="ARBA" id="ARBA00023008"/>
    </source>
</evidence>
<evidence type="ECO:0000259" key="3">
    <source>
        <dbReference type="PROSITE" id="PS50846"/>
    </source>
</evidence>
<dbReference type="FunFam" id="3.30.70.100:FF:000001">
    <property type="entry name" value="ATPase copper transporting beta"/>
    <property type="match status" value="1"/>
</dbReference>
<dbReference type="InterPro" id="IPR036163">
    <property type="entry name" value="HMA_dom_sf"/>
</dbReference>
<dbReference type="CDD" id="cd00371">
    <property type="entry name" value="HMA"/>
    <property type="match status" value="1"/>
</dbReference>
<keyword evidence="1" id="KW-0479">Metal-binding</keyword>
<evidence type="ECO:0000313" key="4">
    <source>
        <dbReference type="EMBL" id="GLW64721.1"/>
    </source>
</evidence>
<proteinExistence type="predicted"/>
<protein>
    <submittedName>
        <fullName evidence="4">Heavy metal transport/detoxification protein</fullName>
    </submittedName>
</protein>
<comment type="caution">
    <text evidence="4">The sequence shown here is derived from an EMBL/GenBank/DDBJ whole genome shotgun (WGS) entry which is preliminary data.</text>
</comment>
<dbReference type="RefSeq" id="WP_067915824.1">
    <property type="nucleotide sequence ID" value="NZ_BSRZ01000006.1"/>
</dbReference>
<dbReference type="InterPro" id="IPR006122">
    <property type="entry name" value="HMA_Cu_ion-bd"/>
</dbReference>
<organism evidence="4 5">
    <name type="scientific">Actinomadura rubrobrunea</name>
    <dbReference type="NCBI Taxonomy" id="115335"/>
    <lineage>
        <taxon>Bacteria</taxon>
        <taxon>Bacillati</taxon>
        <taxon>Actinomycetota</taxon>
        <taxon>Actinomycetes</taxon>
        <taxon>Streptosporangiales</taxon>
        <taxon>Thermomonosporaceae</taxon>
        <taxon>Actinomadura</taxon>
    </lineage>
</organism>
<dbReference type="Pfam" id="PF00403">
    <property type="entry name" value="HMA"/>
    <property type="match status" value="1"/>
</dbReference>
<dbReference type="InterPro" id="IPR000428">
    <property type="entry name" value="Cu-bd"/>
</dbReference>
<dbReference type="InterPro" id="IPR006121">
    <property type="entry name" value="HMA_dom"/>
</dbReference>
<feature type="domain" description="HMA" evidence="3">
    <location>
        <begin position="6"/>
        <end position="71"/>
    </location>
</feature>